<feature type="compositionally biased region" description="Low complexity" evidence="4">
    <location>
        <begin position="175"/>
        <end position="187"/>
    </location>
</feature>
<dbReference type="GO" id="GO:0008234">
    <property type="term" value="F:cysteine-type peptidase activity"/>
    <property type="evidence" value="ECO:0007669"/>
    <property type="project" value="InterPro"/>
</dbReference>
<feature type="compositionally biased region" description="Low complexity" evidence="4">
    <location>
        <begin position="869"/>
        <end position="882"/>
    </location>
</feature>
<protein>
    <recommendedName>
        <fullName evidence="5">Ubiquitin-like protease family profile domain-containing protein</fullName>
    </recommendedName>
</protein>
<evidence type="ECO:0000313" key="6">
    <source>
        <dbReference type="EMBL" id="KAG7500449.1"/>
    </source>
</evidence>
<accession>A0AAV6R7H4</accession>
<keyword evidence="2" id="KW-0645">Protease</keyword>
<feature type="compositionally biased region" description="Basic residues" evidence="4">
    <location>
        <begin position="851"/>
        <end position="862"/>
    </location>
</feature>
<keyword evidence="1" id="KW-0805">Transcription regulation</keyword>
<feature type="region of interest" description="Disordered" evidence="4">
    <location>
        <begin position="94"/>
        <end position="215"/>
    </location>
</feature>
<feature type="compositionally biased region" description="Low complexity" evidence="4">
    <location>
        <begin position="95"/>
        <end position="107"/>
    </location>
</feature>
<feature type="compositionally biased region" description="Polar residues" evidence="4">
    <location>
        <begin position="156"/>
        <end position="172"/>
    </location>
</feature>
<sequence>MCESASQCSHSVQLTLQSVLVFSAFGKSRKLSKSIEDIVAVIDRLHASAISVGHEAEINQDTFWGEVCKDIGISNVKTNRTRLKNGYLRHKKKNVAAATSTAQSAVSPHTDASEDTPGSTPSHDGMTTSPAQKNVAAATSTAQSAVSPHTDASEDTPGSTPSHDGMTTSPAQKNVAAATSTAQSAVSPHTDASEDTPGSTPSHDGMTTSPAQIGSVSSDAEITSDDTYYKSSLPPPPWFFFIDHKDWTKLRKRQHLHRFQTLNWTSVMANGIKSIHPLCSFGFKGHRVKSISSRRSGPVFVCSGYCLFDDCPVEVDIIVQEESSLKAMVQFRGSFVCHRWDQLKRRPVRGKERDALSQTLTTKMPRSVYLESIARLDDTVMASGCRDQVPATGVMKTVSWSQKVKRRRHKNELISLQRMLKEEEEDPEERIIQKVGLHPKSLMLFSLKTLNVFFDRCKEDIVYFDATGSIIMKGKGQSSPFYIYEVVVRHPSKGSSPLPVATYITSDHTTTSVSYFLGSVVTELIRQHGPKAKTRPVMFICDGSVVLLQSLSSNFCGVSLQELLCRYFLIVTGQAKDDAIGLPILHRCLSHVMKNAKELCKKHASKHYKLAMHVFGRMTQASTLRELDELVISTNMVFSSSHSGENVEKHFINLQMQLTKGGPCPEDSTVTNQDYENDIGPTRFQQHFEELIAREDLDQEGDENTYYCPTFIPTLMRYFLPQAALWSKLLLGDLGRHGTGPVYDSLSKKYSRASSKSTQNYTQDNQTQGIMEKSQWDLKQIRFLRKKMSRLDDFVDTYKVTLKALLREYADSKRRKKKTHRVDVERWKNRRQKKRGVYVSKLSKPFVFKQQKNKRTLDRKHSKTLENRSPSQSPQGKKQPPSASVSDTSKDLKSQVTQLWRKSDTEVVVSVVPSQIIGHNFVIHHSEFRTLRPHQWLVGEIDFDKYKAIVSFVNISDTHWKFLYVNAAETSVCLVDPARSTTEQADSDDAANRLREYFKMRRTCHGKSDWVNVKWTGDVLQHPFQRDGSSCGVVVIKMAKAVMEAFPNRASMTFGTAPGKMAEERKKLAVEILQASAVPGVRAFLSLHRSVSFGLIQVQLRLTCHPVKLCSTVTESDMPPKPPVNPENESLLDNLNLMGVDVKKAHQRQPGVFRKSFTNEQGVAQFLQGKGACRKVIASIISRYPRAITRSTDHLEKRWQLWRNIFTTDAEIVSIMDRSPESFFRTSDNENLEKNIAFLISLGLSTKDLHRLLTTAPRTFSNSVELNKQMVEFLGDVCTELGGKNPEQFAKAVISRNLYILIRSIKRVRTNIDMLKSSLKLRDSDLLAFLQGSGVDILDLSNECVKKNFNSLNQKMTLLGCQKSDIKKLIMTYPMVLYIGTSTLSSKLDCLLNVGITMDQIVEKPKVLDYSVQNITGRLQELQKVGYNFQKNGINILDSSRKRFDAKIEKLSAPPEE</sequence>
<evidence type="ECO:0000256" key="4">
    <source>
        <dbReference type="SAM" id="MobiDB-lite"/>
    </source>
</evidence>
<feature type="domain" description="Ubiquitin-like protease family profile" evidence="5">
    <location>
        <begin position="941"/>
        <end position="1069"/>
    </location>
</feature>
<feature type="region of interest" description="Disordered" evidence="4">
    <location>
        <begin position="850"/>
        <end position="890"/>
    </location>
</feature>
<dbReference type="SMART" id="SM00733">
    <property type="entry name" value="Mterf"/>
    <property type="match status" value="5"/>
</dbReference>
<dbReference type="EMBL" id="JAGKHQ010000013">
    <property type="protein sequence ID" value="KAG7500449.1"/>
    <property type="molecule type" value="Genomic_DNA"/>
</dbReference>
<feature type="compositionally biased region" description="Polar residues" evidence="4">
    <location>
        <begin position="196"/>
        <end position="215"/>
    </location>
</feature>
<reference evidence="6 7" key="1">
    <citation type="journal article" date="2021" name="Sci. Rep.">
        <title>Chromosome anchoring in Senegalese sole (Solea senegalensis) reveals sex-associated markers and genome rearrangements in flatfish.</title>
        <authorList>
            <person name="Guerrero-Cozar I."/>
            <person name="Gomez-Garrido J."/>
            <person name="Berbel C."/>
            <person name="Martinez-Blanch J.F."/>
            <person name="Alioto T."/>
            <person name="Claros M.G."/>
            <person name="Gagnaire P.A."/>
            <person name="Manchado M."/>
        </authorList>
    </citation>
    <scope>NUCLEOTIDE SEQUENCE [LARGE SCALE GENOMIC DNA]</scope>
    <source>
        <strain evidence="6">Sse05_10M</strain>
    </source>
</reference>
<evidence type="ECO:0000313" key="7">
    <source>
        <dbReference type="Proteomes" id="UP000693946"/>
    </source>
</evidence>
<dbReference type="PANTHER" id="PTHR15437:SF2">
    <property type="entry name" value="TRANSCRIPTION TERMINATION FACTOR 1, MITOCHONDRIAL"/>
    <property type="match status" value="1"/>
</dbReference>
<comment type="caution">
    <text evidence="6">The sequence shown here is derived from an EMBL/GenBank/DDBJ whole genome shotgun (WGS) entry which is preliminary data.</text>
</comment>
<organism evidence="6 7">
    <name type="scientific">Solea senegalensis</name>
    <name type="common">Senegalese sole</name>
    <dbReference type="NCBI Taxonomy" id="28829"/>
    <lineage>
        <taxon>Eukaryota</taxon>
        <taxon>Metazoa</taxon>
        <taxon>Chordata</taxon>
        <taxon>Craniata</taxon>
        <taxon>Vertebrata</taxon>
        <taxon>Euteleostomi</taxon>
        <taxon>Actinopterygii</taxon>
        <taxon>Neopterygii</taxon>
        <taxon>Teleostei</taxon>
        <taxon>Neoteleostei</taxon>
        <taxon>Acanthomorphata</taxon>
        <taxon>Carangaria</taxon>
        <taxon>Pleuronectiformes</taxon>
        <taxon>Pleuronectoidei</taxon>
        <taxon>Soleidae</taxon>
        <taxon>Solea</taxon>
    </lineage>
</organism>
<evidence type="ECO:0000259" key="5">
    <source>
        <dbReference type="Pfam" id="PF02902"/>
    </source>
</evidence>
<dbReference type="Proteomes" id="UP000693946">
    <property type="component" value="Linkage Group LG20"/>
</dbReference>
<keyword evidence="7" id="KW-1185">Reference proteome</keyword>
<dbReference type="PANTHER" id="PTHR15437">
    <property type="entry name" value="TRANSCRIPTION TERMINATION FACTOR, MITOCHONDRIAL"/>
    <property type="match status" value="1"/>
</dbReference>
<keyword evidence="1" id="KW-0806">Transcription termination</keyword>
<evidence type="ECO:0000256" key="1">
    <source>
        <dbReference type="ARBA" id="ARBA00022472"/>
    </source>
</evidence>
<keyword evidence="3" id="KW-0378">Hydrolase</keyword>
<gene>
    <name evidence="6" type="ORF">JOB18_018734</name>
</gene>
<evidence type="ECO:0000256" key="3">
    <source>
        <dbReference type="ARBA" id="ARBA00022801"/>
    </source>
</evidence>
<feature type="compositionally biased region" description="Polar residues" evidence="4">
    <location>
        <begin position="116"/>
        <end position="132"/>
    </location>
</feature>
<dbReference type="Pfam" id="PF02902">
    <property type="entry name" value="Peptidase_C48"/>
    <property type="match status" value="1"/>
</dbReference>
<dbReference type="GO" id="GO:0005759">
    <property type="term" value="C:mitochondrial matrix"/>
    <property type="evidence" value="ECO:0007669"/>
    <property type="project" value="TreeGrafter"/>
</dbReference>
<name>A0AAV6R7H4_SOLSE</name>
<dbReference type="InterPro" id="IPR003690">
    <property type="entry name" value="MTERF"/>
</dbReference>
<dbReference type="InterPro" id="IPR003653">
    <property type="entry name" value="Peptidase_C48_C"/>
</dbReference>
<dbReference type="GO" id="GO:0006508">
    <property type="term" value="P:proteolysis"/>
    <property type="evidence" value="ECO:0007669"/>
    <property type="project" value="UniProtKB-KW"/>
</dbReference>
<keyword evidence="1" id="KW-0804">Transcription</keyword>
<feature type="compositionally biased region" description="Low complexity" evidence="4">
    <location>
        <begin position="135"/>
        <end position="147"/>
    </location>
</feature>
<dbReference type="GO" id="GO:0003676">
    <property type="term" value="F:nucleic acid binding"/>
    <property type="evidence" value="ECO:0007669"/>
    <property type="project" value="InterPro"/>
</dbReference>
<dbReference type="GO" id="GO:0006393">
    <property type="term" value="P:termination of mitochondrial transcription"/>
    <property type="evidence" value="ECO:0007669"/>
    <property type="project" value="TreeGrafter"/>
</dbReference>
<evidence type="ECO:0000256" key="2">
    <source>
        <dbReference type="ARBA" id="ARBA00022670"/>
    </source>
</evidence>
<dbReference type="Pfam" id="PF02536">
    <property type="entry name" value="mTERF"/>
    <property type="match status" value="1"/>
</dbReference>
<proteinExistence type="predicted"/>